<evidence type="ECO:0000256" key="5">
    <source>
        <dbReference type="SAM" id="Phobius"/>
    </source>
</evidence>
<dbReference type="PANTHER" id="PTHR32089">
    <property type="entry name" value="METHYL-ACCEPTING CHEMOTAXIS PROTEIN MCPB"/>
    <property type="match status" value="1"/>
</dbReference>
<protein>
    <submittedName>
        <fullName evidence="8">Methyl-accepting chemotaxis protein</fullName>
    </submittedName>
</protein>
<dbReference type="GO" id="GO:0007165">
    <property type="term" value="P:signal transduction"/>
    <property type="evidence" value="ECO:0007669"/>
    <property type="project" value="UniProtKB-KW"/>
</dbReference>
<feature type="transmembrane region" description="Helical" evidence="5">
    <location>
        <begin position="191"/>
        <end position="211"/>
    </location>
</feature>
<name>A0A1N6VT13_9RHOO</name>
<dbReference type="InterPro" id="IPR003660">
    <property type="entry name" value="HAMP_dom"/>
</dbReference>
<dbReference type="AlphaFoldDB" id="A0A1N6VT13"/>
<dbReference type="FunFam" id="1.10.287.950:FF:000001">
    <property type="entry name" value="Methyl-accepting chemotaxis sensory transducer"/>
    <property type="match status" value="1"/>
</dbReference>
<dbReference type="CDD" id="cd11386">
    <property type="entry name" value="MCP_signal"/>
    <property type="match status" value="1"/>
</dbReference>
<dbReference type="SMART" id="SM00304">
    <property type="entry name" value="HAMP"/>
    <property type="match status" value="2"/>
</dbReference>
<dbReference type="InterPro" id="IPR004089">
    <property type="entry name" value="MCPsignal_dom"/>
</dbReference>
<dbReference type="InterPro" id="IPR004090">
    <property type="entry name" value="Chemotax_Me-accpt_rcpt"/>
</dbReference>
<dbReference type="EMBL" id="FTMD01000007">
    <property type="protein sequence ID" value="SIQ80967.1"/>
    <property type="molecule type" value="Genomic_DNA"/>
</dbReference>
<dbReference type="Gene3D" id="1.10.287.950">
    <property type="entry name" value="Methyl-accepting chemotaxis protein"/>
    <property type="match status" value="1"/>
</dbReference>
<dbReference type="PROSITE" id="PS50111">
    <property type="entry name" value="CHEMOTAXIS_TRANSDUC_2"/>
    <property type="match status" value="1"/>
</dbReference>
<keyword evidence="9" id="KW-1185">Reference proteome</keyword>
<dbReference type="GO" id="GO:0004888">
    <property type="term" value="F:transmembrane signaling receptor activity"/>
    <property type="evidence" value="ECO:0007669"/>
    <property type="project" value="InterPro"/>
</dbReference>
<dbReference type="PRINTS" id="PR00260">
    <property type="entry name" value="CHEMTRNSDUCR"/>
</dbReference>
<keyword evidence="2 4" id="KW-0807">Transducer</keyword>
<reference evidence="9" key="1">
    <citation type="submission" date="2017-01" db="EMBL/GenBank/DDBJ databases">
        <authorList>
            <person name="Varghese N."/>
            <person name="Submissions S."/>
        </authorList>
    </citation>
    <scope>NUCLEOTIDE SEQUENCE [LARGE SCALE GENOMIC DNA]</scope>
    <source>
        <strain evidence="9">ATCC 51758</strain>
    </source>
</reference>
<evidence type="ECO:0000256" key="2">
    <source>
        <dbReference type="ARBA" id="ARBA00023224"/>
    </source>
</evidence>
<comment type="similarity">
    <text evidence="3">Belongs to the methyl-accepting chemotaxis (MCP) protein family.</text>
</comment>
<gene>
    <name evidence="8" type="ORF">SAMN05421829_1075</name>
</gene>
<dbReference type="GO" id="GO:0016020">
    <property type="term" value="C:membrane"/>
    <property type="evidence" value="ECO:0007669"/>
    <property type="project" value="UniProtKB-SubCell"/>
</dbReference>
<dbReference type="SUPFAM" id="SSF58104">
    <property type="entry name" value="Methyl-accepting chemotaxis protein (MCP) signaling domain"/>
    <property type="match status" value="1"/>
</dbReference>
<dbReference type="Pfam" id="PF00015">
    <property type="entry name" value="MCPsignal"/>
    <property type="match status" value="1"/>
</dbReference>
<keyword evidence="5" id="KW-0472">Membrane</keyword>
<dbReference type="Proteomes" id="UP000186819">
    <property type="component" value="Unassembled WGS sequence"/>
</dbReference>
<dbReference type="GO" id="GO:0006935">
    <property type="term" value="P:chemotaxis"/>
    <property type="evidence" value="ECO:0007669"/>
    <property type="project" value="InterPro"/>
</dbReference>
<evidence type="ECO:0000256" key="3">
    <source>
        <dbReference type="ARBA" id="ARBA00029447"/>
    </source>
</evidence>
<evidence type="ECO:0000259" key="7">
    <source>
        <dbReference type="PROSITE" id="PS50885"/>
    </source>
</evidence>
<dbReference type="InterPro" id="IPR024478">
    <property type="entry name" value="HlyB_4HB_MCP"/>
</dbReference>
<evidence type="ECO:0000313" key="9">
    <source>
        <dbReference type="Proteomes" id="UP000186819"/>
    </source>
</evidence>
<dbReference type="PANTHER" id="PTHR32089:SF112">
    <property type="entry name" value="LYSOZYME-LIKE PROTEIN-RELATED"/>
    <property type="match status" value="1"/>
</dbReference>
<dbReference type="InterPro" id="IPR047347">
    <property type="entry name" value="YvaQ-like_sensor"/>
</dbReference>
<organism evidence="8 9">
    <name type="scientific">Aromatoleum tolulyticum</name>
    <dbReference type="NCBI Taxonomy" id="34027"/>
    <lineage>
        <taxon>Bacteria</taxon>
        <taxon>Pseudomonadati</taxon>
        <taxon>Pseudomonadota</taxon>
        <taxon>Betaproteobacteria</taxon>
        <taxon>Rhodocyclales</taxon>
        <taxon>Rhodocyclaceae</taxon>
        <taxon>Aromatoleum</taxon>
    </lineage>
</organism>
<keyword evidence="5" id="KW-1133">Transmembrane helix</keyword>
<dbReference type="STRING" id="34027.SAMN05421829_1075"/>
<accession>A0A1N6VT13</accession>
<evidence type="ECO:0000313" key="8">
    <source>
        <dbReference type="EMBL" id="SIQ80967.1"/>
    </source>
</evidence>
<dbReference type="CDD" id="cd19411">
    <property type="entry name" value="MCP2201-like_sensor"/>
    <property type="match status" value="1"/>
</dbReference>
<dbReference type="OrthoDB" id="9763018at2"/>
<dbReference type="SMART" id="SM00283">
    <property type="entry name" value="MA"/>
    <property type="match status" value="1"/>
</dbReference>
<keyword evidence="5" id="KW-0812">Transmembrane</keyword>
<proteinExistence type="inferred from homology"/>
<dbReference type="RefSeq" id="WP_076602302.1">
    <property type="nucleotide sequence ID" value="NZ_FTMD01000007.1"/>
</dbReference>
<dbReference type="CDD" id="cd06225">
    <property type="entry name" value="HAMP"/>
    <property type="match status" value="1"/>
</dbReference>
<dbReference type="PROSITE" id="PS50885">
    <property type="entry name" value="HAMP"/>
    <property type="match status" value="1"/>
</dbReference>
<dbReference type="Pfam" id="PF12729">
    <property type="entry name" value="4HB_MCP_1"/>
    <property type="match status" value="1"/>
</dbReference>
<feature type="domain" description="Methyl-accepting transducer" evidence="6">
    <location>
        <begin position="270"/>
        <end position="506"/>
    </location>
</feature>
<feature type="transmembrane region" description="Helical" evidence="5">
    <location>
        <begin position="13"/>
        <end position="33"/>
    </location>
</feature>
<evidence type="ECO:0000259" key="6">
    <source>
        <dbReference type="PROSITE" id="PS50111"/>
    </source>
</evidence>
<evidence type="ECO:0000256" key="4">
    <source>
        <dbReference type="PROSITE-ProRule" id="PRU00284"/>
    </source>
</evidence>
<evidence type="ECO:0000256" key="1">
    <source>
        <dbReference type="ARBA" id="ARBA00004370"/>
    </source>
</evidence>
<comment type="subcellular location">
    <subcellularLocation>
        <location evidence="1">Membrane</location>
    </subcellularLocation>
</comment>
<dbReference type="Pfam" id="PF00672">
    <property type="entry name" value="HAMP"/>
    <property type="match status" value="1"/>
</dbReference>
<sequence>MEWFDNISLRAKLLISLGVSCGSLILAIAFCLYQLDKIIRTSDEIADTWLPSVQLVGRISQERLRYRVRSLEFMLPGSPEEKAKIEQSLSELDAALGKAIDEYERQDMSDAEQRLLGEIRGAVANYREAVRKAVALAKEGRENEAQALRRDEWVKRANELRDRTDALVKFNRDGAAASKARIAAYAQDAHVWTLAATAIALVIAAVVSYLISRRIIERVQSVAETSRRIAGGDLTGAIPGGGRDELGQLIRSMREMQESLRSALGETRRNADRITDTSRELAGNVEQLERSAGLQAEASTSIAANIEQLTVSINHISEATTDASRLAGDSDRLAETGRTNIERLVGEIQGVAVTVEQAADEVRKLAEQSQKISLLVAVIKDIADQTNLLALNAAIEAARAGDQGRGFAVVADEVRKLSERTAHSTTEITTTVDSILAATRQVVDGIHSGVHAVNTSVGHARDTGAAMALIQDKAKEVATVVAGVADGLKEQTAAATDVAQRVEQIATNAEASSSATSSTAASARTLSGIAEEMQGMVGRFRV</sequence>
<feature type="domain" description="HAMP" evidence="7">
    <location>
        <begin position="213"/>
        <end position="265"/>
    </location>
</feature>